<dbReference type="FunFam" id="1.25.40.10:FF:000344">
    <property type="entry name" value="Pentatricopeptide repeat-containing protein"/>
    <property type="match status" value="1"/>
</dbReference>
<dbReference type="Pfam" id="PF20430">
    <property type="entry name" value="Eplus_motif"/>
    <property type="match status" value="1"/>
</dbReference>
<gene>
    <name evidence="5" type="ordered locus">VIT_14s0066g00420</name>
</gene>
<accession>F6HUU4</accession>
<evidence type="ECO:0000256" key="1">
    <source>
        <dbReference type="ARBA" id="ARBA00006643"/>
    </source>
</evidence>
<dbReference type="PROSITE" id="PS51375">
    <property type="entry name" value="PPR"/>
    <property type="match status" value="9"/>
</dbReference>
<feature type="domain" description="DYW" evidence="4">
    <location>
        <begin position="1170"/>
        <end position="1262"/>
    </location>
</feature>
<evidence type="ECO:0000313" key="5">
    <source>
        <dbReference type="EMBL" id="CCB58462.1"/>
    </source>
</evidence>
<dbReference type="FunFam" id="1.25.40.10:FF:000436">
    <property type="entry name" value="Pentatricopeptide repeat-containing protein At5g39350 family"/>
    <property type="match status" value="1"/>
</dbReference>
<proteinExistence type="inferred from homology"/>
<sequence>MRSRQVLVDLFQACNNGRSVSQLHSQVFKTGILHDTFFATKLNSLYAKCASLQAARKVFDETPHPNVHLWNSTLRSYCREKQWEETLRLFHLMICTAGEAPDNFTIPIALKACAGLRMLELGKVIHGFAKKNDEIGSDMFVGSALVELYSKCGQMGEALKVFEEFQRPDTVLWTSMVTGYQQNNDPEEALALFSQMVMMDCVVLDPVTLVSVVSACAQLLNVKAGSCVHGLVIRREFDGDLPLVNSLLNLYAKTGCEKIAANLFSKMPEKDVISWSTMIACYANNEAANEALNLFHEMIEKRFEPNSVTVVSALQACAVSRNLEEGKKIHKIAVWKGFELDFSVSTALIDMYMKCSCPDEAVDLFQRLPKKDVVSWVALLSGYAQNGMAYKSMGVFRNMLSDGIQPDAVAVVKILAASSELGIFQQALCLHGYVVRSGFNSNVFVGASLIELYSKCGSLGDAVKLFKGMIVRDVVIWSSMIAAYGIHGRGGEALEIFDQMVKNSTVRPNNVTFLSILSACSHAGLVEEGLKIFDRMVHDYQLRPDSEHFGIMVDLLGRIGQLGKAMDIINRMPIPAGPHVWGALLGACRIHHNIEMGEAAAKNLFWLDPSHAGYYILLSNIYAVDGKWDNVAELRTRIKERGLKKMFGQSMVEVRGGVHSFLASDRFHPDSQKIYELLRKLEAQMGKEASSSTTFSNYKLYFGNPYSLESQSFLYASPFQMAWPFLGDFPYLSISSSRIDAASIVFEDIPNPCSFLWNVMIRGFATDGRFLSSLELYSKMMEKGLKPDKFAFPFALKSCAGLSDLQRGKVIHQHLVCCGCSNDLFVDAALVDMYAKCGDIEAARLVFDKMAVRDLVSWTSMISGYAHNGYNSETLGFFDLMRSSGVIPNRVSILSVLLACGNLGALRKGEWFHSYVIQTGFEFDILVATAIMDMYSKCGSLDLARCLFDETAGKDLVCWSAMIASYGIHGHGRKAIDLFDQMVKAGVRPSHVTFTCVLSACSHSGLLEEGKMYFQLMTEEFVIARKLSNYACMVDLLGRAGQLSEAVDLIENMPVEPDASIWGSLLGACRIHNNLDLAEKIADHLFHLDPVHAGYHVLLSNIYAAKSRWNEVEKVRKMMARRGANKIQGFSLVEYDNQVHKFGVGDRSHPQWEKLYAKLEELAAPMKHLGYVPLTDFVLHDIEEEAKEAALSYHSERLAIAFGLINTSPGTTLRITKNLRICGDCHNAIKLISKIVNRVILVRDMHRFHRFEDGVCSCGDYW</sequence>
<dbReference type="FunFam" id="1.25.40.10:FF:000073">
    <property type="entry name" value="Pentatricopeptide repeat-containing protein chloroplastic"/>
    <property type="match status" value="1"/>
</dbReference>
<feature type="repeat" description="PPR" evidence="3">
    <location>
        <begin position="169"/>
        <end position="203"/>
    </location>
</feature>
<feature type="repeat" description="PPR" evidence="3">
    <location>
        <begin position="271"/>
        <end position="305"/>
    </location>
</feature>
<dbReference type="InParanoid" id="F6HUU4"/>
<dbReference type="Pfam" id="PF20431">
    <property type="entry name" value="E_motif"/>
    <property type="match status" value="2"/>
</dbReference>
<feature type="repeat" description="PPR" evidence="3">
    <location>
        <begin position="955"/>
        <end position="989"/>
    </location>
</feature>
<dbReference type="GO" id="GO:0003723">
    <property type="term" value="F:RNA binding"/>
    <property type="evidence" value="ECO:0007669"/>
    <property type="project" value="InterPro"/>
</dbReference>
<dbReference type="GO" id="GO:0008270">
    <property type="term" value="F:zinc ion binding"/>
    <property type="evidence" value="ECO:0007669"/>
    <property type="project" value="InterPro"/>
</dbReference>
<dbReference type="InterPro" id="IPR046960">
    <property type="entry name" value="PPR_At4g14850-like_plant"/>
</dbReference>
<dbReference type="Pfam" id="PF01535">
    <property type="entry name" value="PPR"/>
    <property type="match status" value="10"/>
</dbReference>
<dbReference type="OrthoDB" id="185373at2759"/>
<dbReference type="FunCoup" id="F6HUU4">
    <property type="interactions" value="84"/>
</dbReference>
<evidence type="ECO:0000256" key="2">
    <source>
        <dbReference type="ARBA" id="ARBA00022737"/>
    </source>
</evidence>
<feature type="repeat" description="PPR" evidence="3">
    <location>
        <begin position="473"/>
        <end position="507"/>
    </location>
</feature>
<dbReference type="InterPro" id="IPR046848">
    <property type="entry name" value="E_motif"/>
</dbReference>
<dbReference type="FunFam" id="1.25.40.10:FF:003689">
    <property type="entry name" value="Putative pentatricopeptide repeat-containing protein"/>
    <property type="match status" value="1"/>
</dbReference>
<dbReference type="GO" id="GO:0009451">
    <property type="term" value="P:RNA modification"/>
    <property type="evidence" value="ECO:0000318"/>
    <property type="project" value="GO_Central"/>
</dbReference>
<dbReference type="InterPro" id="IPR032867">
    <property type="entry name" value="DYW_dom"/>
</dbReference>
<dbReference type="AlphaFoldDB" id="F6HUU4"/>
<dbReference type="Proteomes" id="UP000009183">
    <property type="component" value="Chromosome 14"/>
</dbReference>
<evidence type="ECO:0000313" key="6">
    <source>
        <dbReference type="Proteomes" id="UP000009183"/>
    </source>
</evidence>
<evidence type="ECO:0000259" key="4">
    <source>
        <dbReference type="Pfam" id="PF14432"/>
    </source>
</evidence>
<protein>
    <recommendedName>
        <fullName evidence="4">DYW domain-containing protein</fullName>
    </recommendedName>
</protein>
<dbReference type="Pfam" id="PF13041">
    <property type="entry name" value="PPR_2"/>
    <property type="match status" value="3"/>
</dbReference>
<dbReference type="PANTHER" id="PTHR47926">
    <property type="entry name" value="PENTATRICOPEPTIDE REPEAT-CONTAINING PROTEIN"/>
    <property type="match status" value="1"/>
</dbReference>
<feature type="repeat" description="PPR" evidence="3">
    <location>
        <begin position="372"/>
        <end position="406"/>
    </location>
</feature>
<dbReference type="HOGENOM" id="CLU_002706_15_0_1"/>
<dbReference type="Pfam" id="PF14432">
    <property type="entry name" value="DYW_deaminase"/>
    <property type="match status" value="1"/>
</dbReference>
<dbReference type="STRING" id="29760.F6HUU4"/>
<feature type="repeat" description="PPR" evidence="3">
    <location>
        <begin position="66"/>
        <end position="100"/>
    </location>
</feature>
<dbReference type="InterPro" id="IPR011990">
    <property type="entry name" value="TPR-like_helical_dom_sf"/>
</dbReference>
<feature type="repeat" description="PPR" evidence="3">
    <location>
        <begin position="509"/>
        <end position="539"/>
    </location>
</feature>
<dbReference type="InterPro" id="IPR002885">
    <property type="entry name" value="PPR_rpt"/>
</dbReference>
<dbReference type="eggNOG" id="KOG4197">
    <property type="taxonomic scope" value="Eukaryota"/>
</dbReference>
<comment type="similarity">
    <text evidence="1">Belongs to the PPR family. PCMP-H subfamily.</text>
</comment>
<feature type="repeat" description="PPR" evidence="3">
    <location>
        <begin position="854"/>
        <end position="888"/>
    </location>
</feature>
<name>F6HUU4_VITVI</name>
<evidence type="ECO:0000256" key="3">
    <source>
        <dbReference type="PROSITE-ProRule" id="PRU00708"/>
    </source>
</evidence>
<dbReference type="SUPFAM" id="SSF48452">
    <property type="entry name" value="TPR-like"/>
    <property type="match status" value="1"/>
</dbReference>
<reference evidence="6" key="1">
    <citation type="journal article" date="2007" name="Nature">
        <title>The grapevine genome sequence suggests ancestral hexaploidization in major angiosperm phyla.</title>
        <authorList>
            <consortium name="The French-Italian Public Consortium for Grapevine Genome Characterization."/>
            <person name="Jaillon O."/>
            <person name="Aury J.-M."/>
            <person name="Noel B."/>
            <person name="Policriti A."/>
            <person name="Clepet C."/>
            <person name="Casagrande A."/>
            <person name="Choisne N."/>
            <person name="Aubourg S."/>
            <person name="Vitulo N."/>
            <person name="Jubin C."/>
            <person name="Vezzi A."/>
            <person name="Legeai F."/>
            <person name="Hugueney P."/>
            <person name="Dasilva C."/>
            <person name="Horner D."/>
            <person name="Mica E."/>
            <person name="Jublot D."/>
            <person name="Poulain J."/>
            <person name="Bruyere C."/>
            <person name="Billault A."/>
            <person name="Segurens B."/>
            <person name="Gouyvenoux M."/>
            <person name="Ugarte E."/>
            <person name="Cattonaro F."/>
            <person name="Anthouard V."/>
            <person name="Vico V."/>
            <person name="Del Fabbro C."/>
            <person name="Alaux M."/>
            <person name="Di Gaspero G."/>
            <person name="Dumas V."/>
            <person name="Felice N."/>
            <person name="Paillard S."/>
            <person name="Juman I."/>
            <person name="Moroldo M."/>
            <person name="Scalabrin S."/>
            <person name="Canaguier A."/>
            <person name="Le Clainche I."/>
            <person name="Malacrida G."/>
            <person name="Durand E."/>
            <person name="Pesole G."/>
            <person name="Laucou V."/>
            <person name="Chatelet P."/>
            <person name="Merdinoglu D."/>
            <person name="Delledonne M."/>
            <person name="Pezzotti M."/>
            <person name="Lecharny A."/>
            <person name="Scarpelli C."/>
            <person name="Artiguenave F."/>
            <person name="Pe M.E."/>
            <person name="Valle G."/>
            <person name="Morgante M."/>
            <person name="Caboche M."/>
            <person name="Adam-Blondon A.-F."/>
            <person name="Weissenbach J."/>
            <person name="Quetier F."/>
            <person name="Wincker P."/>
        </authorList>
    </citation>
    <scope>NUCLEOTIDE SEQUENCE [LARGE SCALE GENOMIC DNA]</scope>
    <source>
        <strain evidence="6">cv. Pinot noir / PN40024</strain>
    </source>
</reference>
<keyword evidence="6" id="KW-1185">Reference proteome</keyword>
<dbReference type="FunFam" id="1.25.40.10:FF:003616">
    <property type="entry name" value="Uncharacterized protein"/>
    <property type="match status" value="1"/>
</dbReference>
<keyword evidence="2" id="KW-0677">Repeat</keyword>
<dbReference type="PANTHER" id="PTHR47926:SF500">
    <property type="entry name" value="REPEAT-CONTAINING PROTEIN, PUTATIVE-RELATED"/>
    <property type="match status" value="1"/>
</dbReference>
<feature type="repeat" description="PPR" evidence="3">
    <location>
        <begin position="753"/>
        <end position="787"/>
    </location>
</feature>
<dbReference type="PaxDb" id="29760-VIT_14s0066g00420.t01"/>
<dbReference type="InterPro" id="IPR046849">
    <property type="entry name" value="E2_motif"/>
</dbReference>
<dbReference type="Gene3D" id="1.25.40.10">
    <property type="entry name" value="Tetratricopeptide repeat domain"/>
    <property type="match status" value="7"/>
</dbReference>
<dbReference type="NCBIfam" id="TIGR00756">
    <property type="entry name" value="PPR"/>
    <property type="match status" value="10"/>
</dbReference>
<dbReference type="FunFam" id="1.25.40.10:FF:002148">
    <property type="entry name" value="Pentatricopeptide repeat-containing protein At2g29760, chloroplastic"/>
    <property type="match status" value="1"/>
</dbReference>
<dbReference type="EMBL" id="FN596252">
    <property type="protein sequence ID" value="CCB58462.1"/>
    <property type="molecule type" value="Genomic_DNA"/>
</dbReference>
<organism evidence="5 6">
    <name type="scientific">Vitis vinifera</name>
    <name type="common">Grape</name>
    <dbReference type="NCBI Taxonomy" id="29760"/>
    <lineage>
        <taxon>Eukaryota</taxon>
        <taxon>Viridiplantae</taxon>
        <taxon>Streptophyta</taxon>
        <taxon>Embryophyta</taxon>
        <taxon>Tracheophyta</taxon>
        <taxon>Spermatophyta</taxon>
        <taxon>Magnoliopsida</taxon>
        <taxon>eudicotyledons</taxon>
        <taxon>Gunneridae</taxon>
        <taxon>Pentapetalae</taxon>
        <taxon>rosids</taxon>
        <taxon>Vitales</taxon>
        <taxon>Vitaceae</taxon>
        <taxon>Viteae</taxon>
        <taxon>Vitis</taxon>
    </lineage>
</organism>